<feature type="compositionally biased region" description="Low complexity" evidence="1">
    <location>
        <begin position="275"/>
        <end position="286"/>
    </location>
</feature>
<dbReference type="Proteomes" id="UP001595947">
    <property type="component" value="Unassembled WGS sequence"/>
</dbReference>
<reference evidence="3" key="1">
    <citation type="journal article" date="2019" name="Int. J. Syst. Evol. Microbiol.">
        <title>The Global Catalogue of Microorganisms (GCM) 10K type strain sequencing project: providing services to taxonomists for standard genome sequencing and annotation.</title>
        <authorList>
            <consortium name="The Broad Institute Genomics Platform"/>
            <consortium name="The Broad Institute Genome Sequencing Center for Infectious Disease"/>
            <person name="Wu L."/>
            <person name="Ma J."/>
        </authorList>
    </citation>
    <scope>NUCLEOTIDE SEQUENCE [LARGE SCALE GENOMIC DNA]</scope>
    <source>
        <strain evidence="3">CGMCC 4.7093</strain>
    </source>
</reference>
<name>A0ABV9YUN7_9PSEU</name>
<protein>
    <recommendedName>
        <fullName evidence="4">GNAT family N-acetyltransferase</fullName>
    </recommendedName>
</protein>
<keyword evidence="3" id="KW-1185">Reference proteome</keyword>
<sequence>MGSAPNGLADPEFVRLGEVLQRRHRTQGRMRRTAATVACAVPAVRDRMPVLADLPQLTVICSCSPAGDRMADKYAGSRHGVPRRLAVSVLTLPDSPEEYTRGRSKQALRTNSRRAREAGVTCRRMGRVEADVRLAALLRARDEEELLPGVRADLVSGLVQAWVARDARDLTEVIALTSTDGTFARLDLMLSAPDREAGPARYLLSAHVVGELIGRGVRHLAVDTALWLDGGLRHFQRLLGFEPTTLELTRGPEDEDDPSFPAPRISSGPLPAVPGPAGAQLAGAAS</sequence>
<feature type="region of interest" description="Disordered" evidence="1">
    <location>
        <begin position="246"/>
        <end position="286"/>
    </location>
</feature>
<evidence type="ECO:0000256" key="1">
    <source>
        <dbReference type="SAM" id="MobiDB-lite"/>
    </source>
</evidence>
<dbReference type="RefSeq" id="WP_378038656.1">
    <property type="nucleotide sequence ID" value="NZ_JBHSIV010000034.1"/>
</dbReference>
<organism evidence="2 3">
    <name type="scientific">Actinomycetospora atypica</name>
    <dbReference type="NCBI Taxonomy" id="1290095"/>
    <lineage>
        <taxon>Bacteria</taxon>
        <taxon>Bacillati</taxon>
        <taxon>Actinomycetota</taxon>
        <taxon>Actinomycetes</taxon>
        <taxon>Pseudonocardiales</taxon>
        <taxon>Pseudonocardiaceae</taxon>
        <taxon>Actinomycetospora</taxon>
    </lineage>
</organism>
<evidence type="ECO:0000313" key="2">
    <source>
        <dbReference type="EMBL" id="MFC5065322.1"/>
    </source>
</evidence>
<evidence type="ECO:0000313" key="3">
    <source>
        <dbReference type="Proteomes" id="UP001595947"/>
    </source>
</evidence>
<proteinExistence type="predicted"/>
<gene>
    <name evidence="2" type="ORF">ACFPBZ_24110</name>
</gene>
<comment type="caution">
    <text evidence="2">The sequence shown here is derived from an EMBL/GenBank/DDBJ whole genome shotgun (WGS) entry which is preliminary data.</text>
</comment>
<dbReference type="EMBL" id="JBHSIV010000034">
    <property type="protein sequence ID" value="MFC5065322.1"/>
    <property type="molecule type" value="Genomic_DNA"/>
</dbReference>
<accession>A0ABV9YUN7</accession>
<evidence type="ECO:0008006" key="4">
    <source>
        <dbReference type="Google" id="ProtNLM"/>
    </source>
</evidence>